<dbReference type="Gene3D" id="2.60.200.30">
    <property type="entry name" value="Probable inorganic polyphosphate/atp-NAD kinase, domain 2"/>
    <property type="match status" value="1"/>
</dbReference>
<dbReference type="AlphaFoldDB" id="A0A9P8T936"/>
<keyword evidence="7" id="KW-0520">NAD</keyword>
<dbReference type="SUPFAM" id="SSF111331">
    <property type="entry name" value="NAD kinase/diacylglycerol kinase-like"/>
    <property type="match status" value="1"/>
</dbReference>
<proteinExistence type="inferred from homology"/>
<gene>
    <name evidence="8" type="ORF">OGAPHI_000649</name>
</gene>
<dbReference type="FunFam" id="2.60.200.30:FF:000009">
    <property type="entry name" value="Poly(P)/ATP NAD kinase"/>
    <property type="match status" value="1"/>
</dbReference>
<evidence type="ECO:0000313" key="9">
    <source>
        <dbReference type="Proteomes" id="UP000769157"/>
    </source>
</evidence>
<dbReference type="GO" id="GO:0019674">
    <property type="term" value="P:NAD+ metabolic process"/>
    <property type="evidence" value="ECO:0007669"/>
    <property type="project" value="InterPro"/>
</dbReference>
<dbReference type="EMBL" id="JAEUBE010000084">
    <property type="protein sequence ID" value="KAH3670938.1"/>
    <property type="molecule type" value="Genomic_DNA"/>
</dbReference>
<evidence type="ECO:0000256" key="3">
    <source>
        <dbReference type="ARBA" id="ARBA00022741"/>
    </source>
</evidence>
<protein>
    <submittedName>
        <fullName evidence="8">Uncharacterized protein</fullName>
    </submittedName>
</protein>
<dbReference type="Gene3D" id="3.40.50.10330">
    <property type="entry name" value="Probable inorganic polyphosphate/atp-NAD kinase, domain 1"/>
    <property type="match status" value="1"/>
</dbReference>
<comment type="similarity">
    <text evidence="1">Belongs to the NAD kinase family.</text>
</comment>
<evidence type="ECO:0000256" key="1">
    <source>
        <dbReference type="ARBA" id="ARBA00010995"/>
    </source>
</evidence>
<comment type="caution">
    <text evidence="8">The sequence shown here is derived from an EMBL/GenBank/DDBJ whole genome shotgun (WGS) entry which is preliminary data.</text>
</comment>
<dbReference type="PANTHER" id="PTHR20275">
    <property type="entry name" value="NAD KINASE"/>
    <property type="match status" value="1"/>
</dbReference>
<reference evidence="8" key="1">
    <citation type="journal article" date="2021" name="Open Biol.">
        <title>Shared evolutionary footprints suggest mitochondrial oxidative damage underlies multiple complex I losses in fungi.</title>
        <authorList>
            <person name="Schikora-Tamarit M.A."/>
            <person name="Marcet-Houben M."/>
            <person name="Nosek J."/>
            <person name="Gabaldon T."/>
        </authorList>
    </citation>
    <scope>NUCLEOTIDE SEQUENCE</scope>
    <source>
        <strain evidence="8">CBS6075</strain>
    </source>
</reference>
<dbReference type="InterPro" id="IPR002504">
    <property type="entry name" value="NADK"/>
</dbReference>
<evidence type="ECO:0000256" key="7">
    <source>
        <dbReference type="ARBA" id="ARBA00023027"/>
    </source>
</evidence>
<sequence length="378" mass="41284">MAQYAQNPHSFFRTIVWQTPPSNILVVKKPWKDEVTHAASVFIDHIHSSYPNCTVIVTEDVAQELKENPGVLANSEPGVKHVLYTGTSEEIVSKTDLIVSLGGDGTVLRGVSLFSNTTVPPILSFSLGTLGFLLPFDFTDFKEAFKKVFESRALMLHRERLECHVVKKSRFTNSDPQSLYKSDSDELTQIHAMNDIVLHRGSLPSLISLDVYVNGHFLTTTTADGLVCATPTGSTAYSLSAGGSMVHPIVPCILLTPVCPRSLSFRPLILPSISHIKVVVRSKDLAGHECSAKLSIDGIPQLKLRAGDEIHVVSEAGSILDPSWNLPSSLSLKKVPSTENVKSGIWCVARTRGDWVTGINNLLGFNSGFKSINENLFH</sequence>
<name>A0A9P8T936_9ASCO</name>
<dbReference type="GO" id="GO:0005524">
    <property type="term" value="F:ATP binding"/>
    <property type="evidence" value="ECO:0007669"/>
    <property type="project" value="UniProtKB-KW"/>
</dbReference>
<keyword evidence="3" id="KW-0547">Nucleotide-binding</keyword>
<keyword evidence="6" id="KW-0521">NADP</keyword>
<accession>A0A9P8T936</accession>
<dbReference type="GeneID" id="70232617"/>
<evidence type="ECO:0000256" key="2">
    <source>
        <dbReference type="ARBA" id="ARBA00022679"/>
    </source>
</evidence>
<dbReference type="PANTHER" id="PTHR20275:SF26">
    <property type="entry name" value="NADH KINASE POS5, MITOCHONDRIAL"/>
    <property type="match status" value="1"/>
</dbReference>
<dbReference type="Pfam" id="PF01513">
    <property type="entry name" value="NAD_kinase"/>
    <property type="match status" value="1"/>
</dbReference>
<organism evidence="8 9">
    <name type="scientific">Ogataea philodendri</name>
    <dbReference type="NCBI Taxonomy" id="1378263"/>
    <lineage>
        <taxon>Eukaryota</taxon>
        <taxon>Fungi</taxon>
        <taxon>Dikarya</taxon>
        <taxon>Ascomycota</taxon>
        <taxon>Saccharomycotina</taxon>
        <taxon>Pichiomycetes</taxon>
        <taxon>Pichiales</taxon>
        <taxon>Pichiaceae</taxon>
        <taxon>Ogataea</taxon>
    </lineage>
</organism>
<dbReference type="InterPro" id="IPR016064">
    <property type="entry name" value="NAD/diacylglycerol_kinase_sf"/>
</dbReference>
<dbReference type="InterPro" id="IPR017437">
    <property type="entry name" value="ATP-NAD_kinase_PpnK-typ_C"/>
</dbReference>
<evidence type="ECO:0000256" key="5">
    <source>
        <dbReference type="ARBA" id="ARBA00022840"/>
    </source>
</evidence>
<dbReference type="HAMAP" id="MF_00361">
    <property type="entry name" value="NAD_kinase"/>
    <property type="match status" value="1"/>
</dbReference>
<keyword evidence="2" id="KW-0808">Transferase</keyword>
<dbReference type="OrthoDB" id="24581at2759"/>
<keyword evidence="4" id="KW-0418">Kinase</keyword>
<dbReference type="Proteomes" id="UP000769157">
    <property type="component" value="Unassembled WGS sequence"/>
</dbReference>
<dbReference type="RefSeq" id="XP_046064306.1">
    <property type="nucleotide sequence ID" value="XM_046207801.1"/>
</dbReference>
<evidence type="ECO:0000256" key="4">
    <source>
        <dbReference type="ARBA" id="ARBA00022777"/>
    </source>
</evidence>
<dbReference type="Pfam" id="PF20143">
    <property type="entry name" value="NAD_kinase_C"/>
    <property type="match status" value="1"/>
</dbReference>
<keyword evidence="5" id="KW-0067">ATP-binding</keyword>
<dbReference type="InterPro" id="IPR017438">
    <property type="entry name" value="ATP-NAD_kinase_N"/>
</dbReference>
<keyword evidence="9" id="KW-1185">Reference proteome</keyword>
<reference evidence="8" key="2">
    <citation type="submission" date="2021-01" db="EMBL/GenBank/DDBJ databases">
        <authorList>
            <person name="Schikora-Tamarit M.A."/>
        </authorList>
    </citation>
    <scope>NUCLEOTIDE SEQUENCE</scope>
    <source>
        <strain evidence="8">CBS6075</strain>
    </source>
</reference>
<dbReference type="GO" id="GO:0006741">
    <property type="term" value="P:NADP+ biosynthetic process"/>
    <property type="evidence" value="ECO:0007669"/>
    <property type="project" value="InterPro"/>
</dbReference>
<evidence type="ECO:0000313" key="8">
    <source>
        <dbReference type="EMBL" id="KAH3670938.1"/>
    </source>
</evidence>
<dbReference type="GO" id="GO:0003951">
    <property type="term" value="F:NAD+ kinase activity"/>
    <property type="evidence" value="ECO:0007669"/>
    <property type="project" value="InterPro"/>
</dbReference>
<evidence type="ECO:0000256" key="6">
    <source>
        <dbReference type="ARBA" id="ARBA00022857"/>
    </source>
</evidence>